<evidence type="ECO:0000256" key="13">
    <source>
        <dbReference type="ARBA" id="ARBA00023146"/>
    </source>
</evidence>
<comment type="similarity">
    <text evidence="3">Belongs to the class-I aminoacyl-tRNA synthetase family.</text>
</comment>
<evidence type="ECO:0000256" key="3">
    <source>
        <dbReference type="ARBA" id="ARBA00005594"/>
    </source>
</evidence>
<dbReference type="SUPFAM" id="SSF47323">
    <property type="entry name" value="Anticodon-binding domain of a subclass of class I aminoacyl-tRNA synthetases"/>
    <property type="match status" value="1"/>
</dbReference>
<evidence type="ECO:0000256" key="7">
    <source>
        <dbReference type="ARBA" id="ARBA00022598"/>
    </source>
</evidence>
<keyword evidence="12" id="KW-0648">Protein biosynthesis</keyword>
<dbReference type="PANTHER" id="PTHR10890:SF3">
    <property type="entry name" value="CYSTEINE--TRNA LIGASE, CYTOPLASMIC"/>
    <property type="match status" value="1"/>
</dbReference>
<dbReference type="SUPFAM" id="SSF52374">
    <property type="entry name" value="Nucleotidylyl transferase"/>
    <property type="match status" value="1"/>
</dbReference>
<dbReference type="InterPro" id="IPR015803">
    <property type="entry name" value="Cys-tRNA-ligase"/>
</dbReference>
<dbReference type="Pfam" id="PF09190">
    <property type="entry name" value="DALR_2"/>
    <property type="match status" value="1"/>
</dbReference>
<keyword evidence="7" id="KW-0436">Ligase</keyword>
<dbReference type="Gene3D" id="1.20.120.1910">
    <property type="entry name" value="Cysteine-tRNA ligase, C-terminal anti-codon recognition domain"/>
    <property type="match status" value="1"/>
</dbReference>
<proteinExistence type="inferred from homology"/>
<gene>
    <name evidence="16" type="ORF">LCGC14_1061460</name>
</gene>
<dbReference type="FunFam" id="3.40.50.620:FF:000130">
    <property type="entry name" value="Cysteine--tRNA ligase"/>
    <property type="match status" value="1"/>
</dbReference>
<evidence type="ECO:0000256" key="6">
    <source>
        <dbReference type="ARBA" id="ARBA00022490"/>
    </source>
</evidence>
<keyword evidence="8" id="KW-0479">Metal-binding</keyword>
<dbReference type="EMBL" id="LAZR01004508">
    <property type="protein sequence ID" value="KKN07971.1"/>
    <property type="molecule type" value="Genomic_DNA"/>
</dbReference>
<dbReference type="GO" id="GO:0046872">
    <property type="term" value="F:metal ion binding"/>
    <property type="evidence" value="ECO:0007669"/>
    <property type="project" value="UniProtKB-KW"/>
</dbReference>
<evidence type="ECO:0000256" key="5">
    <source>
        <dbReference type="ARBA" id="ARBA00014738"/>
    </source>
</evidence>
<evidence type="ECO:0000256" key="4">
    <source>
        <dbReference type="ARBA" id="ARBA00012832"/>
    </source>
</evidence>
<keyword evidence="6" id="KW-0963">Cytoplasm</keyword>
<evidence type="ECO:0000256" key="8">
    <source>
        <dbReference type="ARBA" id="ARBA00022723"/>
    </source>
</evidence>
<dbReference type="CDD" id="cd00672">
    <property type="entry name" value="CysRS_core"/>
    <property type="match status" value="1"/>
</dbReference>
<dbReference type="InterPro" id="IPR015273">
    <property type="entry name" value="Cys-tRNA-synt_Ia_DALR"/>
</dbReference>
<dbReference type="HAMAP" id="MF_00041">
    <property type="entry name" value="Cys_tRNA_synth"/>
    <property type="match status" value="1"/>
</dbReference>
<evidence type="ECO:0000256" key="10">
    <source>
        <dbReference type="ARBA" id="ARBA00022833"/>
    </source>
</evidence>
<dbReference type="Gene3D" id="3.40.50.620">
    <property type="entry name" value="HUPs"/>
    <property type="match status" value="1"/>
</dbReference>
<evidence type="ECO:0000259" key="15">
    <source>
        <dbReference type="SMART" id="SM00840"/>
    </source>
</evidence>
<dbReference type="SMART" id="SM00840">
    <property type="entry name" value="DALR_2"/>
    <property type="match status" value="1"/>
</dbReference>
<comment type="subcellular location">
    <subcellularLocation>
        <location evidence="2">Cytoplasm</location>
    </subcellularLocation>
</comment>
<dbReference type="InterPro" id="IPR032678">
    <property type="entry name" value="tRNA-synt_1_cat_dom"/>
</dbReference>
<organism evidence="16">
    <name type="scientific">marine sediment metagenome</name>
    <dbReference type="NCBI Taxonomy" id="412755"/>
    <lineage>
        <taxon>unclassified sequences</taxon>
        <taxon>metagenomes</taxon>
        <taxon>ecological metagenomes</taxon>
    </lineage>
</organism>
<comment type="cofactor">
    <cofactor evidence="1">
        <name>Zn(2+)</name>
        <dbReference type="ChEBI" id="CHEBI:29105"/>
    </cofactor>
</comment>
<dbReference type="EC" id="6.1.1.16" evidence="4"/>
<keyword evidence="9" id="KW-0547">Nucleotide-binding</keyword>
<dbReference type="GO" id="GO:0005829">
    <property type="term" value="C:cytosol"/>
    <property type="evidence" value="ECO:0007669"/>
    <property type="project" value="TreeGrafter"/>
</dbReference>
<dbReference type="InterPro" id="IPR009080">
    <property type="entry name" value="tRNAsynth_Ia_anticodon-bd"/>
</dbReference>
<dbReference type="Pfam" id="PF23493">
    <property type="entry name" value="CysS_C"/>
    <property type="match status" value="1"/>
</dbReference>
<dbReference type="InterPro" id="IPR024909">
    <property type="entry name" value="Cys-tRNA/MSH_ligase"/>
</dbReference>
<dbReference type="NCBIfam" id="TIGR00435">
    <property type="entry name" value="cysS"/>
    <property type="match status" value="1"/>
</dbReference>
<evidence type="ECO:0000256" key="9">
    <source>
        <dbReference type="ARBA" id="ARBA00022741"/>
    </source>
</evidence>
<keyword evidence="10" id="KW-0862">Zinc</keyword>
<dbReference type="AlphaFoldDB" id="A0A0F9Q3Y1"/>
<dbReference type="GO" id="GO:0004817">
    <property type="term" value="F:cysteine-tRNA ligase activity"/>
    <property type="evidence" value="ECO:0007669"/>
    <property type="project" value="UniProtKB-EC"/>
</dbReference>
<dbReference type="PRINTS" id="PR00983">
    <property type="entry name" value="TRNASYNTHCYS"/>
</dbReference>
<protein>
    <recommendedName>
        <fullName evidence="5">Cysteine--tRNA ligase</fullName>
        <ecNumber evidence="4">6.1.1.16</ecNumber>
    </recommendedName>
    <alternativeName>
        <fullName evidence="14">Cysteinyl-tRNA synthetase</fullName>
    </alternativeName>
</protein>
<evidence type="ECO:0000256" key="14">
    <source>
        <dbReference type="ARBA" id="ARBA00031499"/>
    </source>
</evidence>
<reference evidence="16" key="1">
    <citation type="journal article" date="2015" name="Nature">
        <title>Complex archaea that bridge the gap between prokaryotes and eukaryotes.</title>
        <authorList>
            <person name="Spang A."/>
            <person name="Saw J.H."/>
            <person name="Jorgensen S.L."/>
            <person name="Zaremba-Niedzwiedzka K."/>
            <person name="Martijn J."/>
            <person name="Lind A.E."/>
            <person name="van Eijk R."/>
            <person name="Schleper C."/>
            <person name="Guy L."/>
            <person name="Ettema T.J."/>
        </authorList>
    </citation>
    <scope>NUCLEOTIDE SEQUENCE</scope>
</reference>
<dbReference type="InterPro" id="IPR056411">
    <property type="entry name" value="CysS_C"/>
</dbReference>
<dbReference type="InterPro" id="IPR014729">
    <property type="entry name" value="Rossmann-like_a/b/a_fold"/>
</dbReference>
<dbReference type="PANTHER" id="PTHR10890">
    <property type="entry name" value="CYSTEINYL-TRNA SYNTHETASE"/>
    <property type="match status" value="1"/>
</dbReference>
<evidence type="ECO:0000256" key="2">
    <source>
        <dbReference type="ARBA" id="ARBA00004496"/>
    </source>
</evidence>
<feature type="domain" description="Cysteinyl-tRNA synthetase class Ia DALR" evidence="15">
    <location>
        <begin position="350"/>
        <end position="414"/>
    </location>
</feature>
<dbReference type="GO" id="GO:0005524">
    <property type="term" value="F:ATP binding"/>
    <property type="evidence" value="ECO:0007669"/>
    <property type="project" value="UniProtKB-KW"/>
</dbReference>
<accession>A0A0F9Q3Y1</accession>
<evidence type="ECO:0000256" key="1">
    <source>
        <dbReference type="ARBA" id="ARBA00001947"/>
    </source>
</evidence>
<dbReference type="GO" id="GO:0006423">
    <property type="term" value="P:cysteinyl-tRNA aminoacylation"/>
    <property type="evidence" value="ECO:0007669"/>
    <property type="project" value="InterPro"/>
</dbReference>
<evidence type="ECO:0000256" key="12">
    <source>
        <dbReference type="ARBA" id="ARBA00022917"/>
    </source>
</evidence>
<keyword evidence="11" id="KW-0067">ATP-binding</keyword>
<keyword evidence="13" id="KW-0030">Aminoacyl-tRNA synthetase</keyword>
<sequence>MIQFFNTLSGKLEPFKPIVEGEVNLYTCGPTVYDFAHIGNLRAYIFEDLLKRFLVFRGFKVTHVMNITDVDDKTIKGANAEKVKLQEFTKKYIDAFFEDIQKLYMAKADYYPQATDHIPDMVKIIKGLLEKGYAYKKNGSVYFNISKFPNYGRLSKIDLQELRPRKRIESDEYEKESANDFALWKDKKEGEPFWETEVGSGRPGWHIECSAMSSKYLGQTFDIHCGGVDNIFPHHENEIAQSEAFFGKKFVNYWLHCHHLIVDGEKMSKSKGNFYTLNDLLAKNVDPYALRFLLLSTHYRKMLNFTFEALEGASSSLKRINDFLYELKNRPFEEGENKDISRLVEDTNKKFIAGLGDDLNISVALRALFEMIRKANILISQGKVYRKDGEKLMSSILSLDNVLAVLPVEEDEILSSKLMKKIKEREKARKDKNYELADQMRKELLKDGIVLEDTKDGVRWKVIKRKP</sequence>
<name>A0A0F9Q3Y1_9ZZZZ</name>
<comment type="caution">
    <text evidence="16">The sequence shown here is derived from an EMBL/GenBank/DDBJ whole genome shotgun (WGS) entry which is preliminary data.</text>
</comment>
<dbReference type="Pfam" id="PF01406">
    <property type="entry name" value="tRNA-synt_1e"/>
    <property type="match status" value="1"/>
</dbReference>
<evidence type="ECO:0000256" key="11">
    <source>
        <dbReference type="ARBA" id="ARBA00022840"/>
    </source>
</evidence>
<evidence type="ECO:0000313" key="16">
    <source>
        <dbReference type="EMBL" id="KKN07971.1"/>
    </source>
</evidence>